<dbReference type="PANTHER" id="PTHR35564">
    <property type="match status" value="1"/>
</dbReference>
<dbReference type="HOGENOM" id="CLU_048238_1_0_5"/>
<dbReference type="PANTHER" id="PTHR35564:SF4">
    <property type="entry name" value="CYTOPLASMIC PROTEIN"/>
    <property type="match status" value="1"/>
</dbReference>
<dbReference type="InterPro" id="IPR010732">
    <property type="entry name" value="T6SS_TssG-like"/>
</dbReference>
<dbReference type="Pfam" id="PF06996">
    <property type="entry name" value="T6SS_TssG"/>
    <property type="match status" value="1"/>
</dbReference>
<reference evidence="2" key="1">
    <citation type="journal article" date="2014" name="BMC Genomics">
        <title>Genome sequencing of two Neorhizobium galegae strains reveals a noeT gene responsible for the unusual acetylation of the nodulation factors.</title>
        <authorList>
            <person name="Osterman J."/>
            <person name="Marsh J."/>
            <person name="Laine P.K."/>
            <person name="Zeng Z."/>
            <person name="Alatalo E."/>
            <person name="Sullivan J.T."/>
            <person name="Young J.P."/>
            <person name="Thomas-Oates J."/>
            <person name="Paulin L."/>
            <person name="Lindstrom K."/>
        </authorList>
    </citation>
    <scope>NUCLEOTIDE SEQUENCE [LARGE SCALE GENOMIC DNA]</scope>
    <source>
        <strain evidence="2">HAMBI 540</strain>
    </source>
</reference>
<name>A0A068T096_NEOGA</name>
<dbReference type="OrthoDB" id="1523296at2"/>
<evidence type="ECO:0000313" key="1">
    <source>
        <dbReference type="EMBL" id="CDN51828.1"/>
    </source>
</evidence>
<keyword evidence="2" id="KW-1185">Reference proteome</keyword>
<protein>
    <submittedName>
        <fullName evidence="1">Putative type VI secretion system protein TssG</fullName>
    </submittedName>
</protein>
<dbReference type="Proteomes" id="UP000028181">
    <property type="component" value="Plasmid pHAMBI540a"/>
</dbReference>
<dbReference type="RefSeq" id="WP_041365459.1">
    <property type="nucleotide sequence ID" value="NZ_HG938354.1"/>
</dbReference>
<evidence type="ECO:0000313" key="2">
    <source>
        <dbReference type="Proteomes" id="UP000028181"/>
    </source>
</evidence>
<keyword evidence="1" id="KW-0614">Plasmid</keyword>
<proteinExistence type="predicted"/>
<dbReference type="PATRIC" id="fig|1028800.3.peg.5783"/>
<organism evidence="1 2">
    <name type="scientific">Neorhizobium galegae bv. orientalis str. HAMBI 540</name>
    <dbReference type="NCBI Taxonomy" id="1028800"/>
    <lineage>
        <taxon>Bacteria</taxon>
        <taxon>Pseudomonadati</taxon>
        <taxon>Pseudomonadota</taxon>
        <taxon>Alphaproteobacteria</taxon>
        <taxon>Hyphomicrobiales</taxon>
        <taxon>Rhizobiaceae</taxon>
        <taxon>Rhizobium/Agrobacterium group</taxon>
        <taxon>Neorhizobium</taxon>
    </lineage>
</organism>
<accession>A0A068T096</accession>
<dbReference type="eggNOG" id="COG3520">
    <property type="taxonomic scope" value="Bacteria"/>
</dbReference>
<dbReference type="GeneID" id="24260867"/>
<sequence length="352" mass="38062">MDLTTRESDAVSGAPATALADLLERDPGRFEPVTAFRVAQAAAEYTEVELEVASHMGVSPAPLAISGFRRKGGRTSVRSALAGLIGPLGSMPSAYNEIILREERHKSKALASFFDLFSARMTELFADACEKYRIARRLRWGGILGSNAFITTLRALTGFGTRRLMERSGVDEDLILRFSGFFAARNRNAANLQAMLEEFSGLPVQIELFRGRWLAIPEGERSRMGRPQGVQLGVNATAGAAIRDFSGGFRVVIGPLGYADYLSLAPGGRNITELFALIRLYVGSALDFDIQVILGKEDIPFCQLGRSGRDAGDPPRLGWNSWARIAPATKDSGDAVIMERLPARSQGGGHAA</sequence>
<gene>
    <name evidence="1" type="primary">tssG</name>
    <name evidence="1" type="ORF">RG540_PA11520</name>
</gene>
<dbReference type="EMBL" id="HG938354">
    <property type="protein sequence ID" value="CDN51828.1"/>
    <property type="molecule type" value="Genomic_DNA"/>
</dbReference>
<geneLocation type="plasmid" evidence="2">
    <name>II</name>
</geneLocation>
<dbReference type="KEGG" id="ngg:RG540_PA11520"/>
<dbReference type="AlphaFoldDB" id="A0A068T096"/>
<dbReference type="NCBIfam" id="TIGR03347">
    <property type="entry name" value="VI_chp_1"/>
    <property type="match status" value="1"/>
</dbReference>